<feature type="signal peptide" evidence="2">
    <location>
        <begin position="1"/>
        <end position="18"/>
    </location>
</feature>
<dbReference type="Proteomes" id="UP000616885">
    <property type="component" value="Unassembled WGS sequence"/>
</dbReference>
<sequence length="192" mass="19447">MLFNKMTVLAAAVSGAAAAAQPPAPTAVLDERDTAACASAALKYGPGLLDLPTPKNTNILTVTGSATKSCEIPAVTGTLASEYSSYWSQFSSWHKEHVTDISNLVKACSDDLTSLMSGVTFDSSVLEQTSCSSLSWPSQTGGSSSDDSKNSTDSSNNNSTTSNNDKGGAGSRQTAGLVGAAAFAGIVAVALL</sequence>
<dbReference type="Pfam" id="PF24870">
    <property type="entry name" value="DUF7735"/>
    <property type="match status" value="1"/>
</dbReference>
<organism evidence="4 5">
    <name type="scientific">Bionectria ochroleuca</name>
    <name type="common">Gliocladium roseum</name>
    <dbReference type="NCBI Taxonomy" id="29856"/>
    <lineage>
        <taxon>Eukaryota</taxon>
        <taxon>Fungi</taxon>
        <taxon>Dikarya</taxon>
        <taxon>Ascomycota</taxon>
        <taxon>Pezizomycotina</taxon>
        <taxon>Sordariomycetes</taxon>
        <taxon>Hypocreomycetidae</taxon>
        <taxon>Hypocreales</taxon>
        <taxon>Bionectriaceae</taxon>
        <taxon>Clonostachys</taxon>
    </lineage>
</organism>
<feature type="compositionally biased region" description="Low complexity" evidence="1">
    <location>
        <begin position="140"/>
        <end position="166"/>
    </location>
</feature>
<feature type="region of interest" description="Disordered" evidence="1">
    <location>
        <begin position="133"/>
        <end position="171"/>
    </location>
</feature>
<gene>
    <name evidence="4" type="ORF">IM811_007427</name>
</gene>
<dbReference type="InterPro" id="IPR056637">
    <property type="entry name" value="DUF7735"/>
</dbReference>
<evidence type="ECO:0000259" key="3">
    <source>
        <dbReference type="Pfam" id="PF24870"/>
    </source>
</evidence>
<evidence type="ECO:0000256" key="1">
    <source>
        <dbReference type="SAM" id="MobiDB-lite"/>
    </source>
</evidence>
<keyword evidence="2" id="KW-0732">Signal</keyword>
<reference evidence="4" key="1">
    <citation type="submission" date="2020-10" db="EMBL/GenBank/DDBJ databases">
        <title>High-Quality Genome Resource of Clonostachys rosea strain S41 by Oxford Nanopore Long-Read Sequencing.</title>
        <authorList>
            <person name="Wang H."/>
        </authorList>
    </citation>
    <scope>NUCLEOTIDE SEQUENCE</scope>
    <source>
        <strain evidence="4">S41</strain>
    </source>
</reference>
<dbReference type="EMBL" id="JADCTT010000002">
    <property type="protein sequence ID" value="KAF9756483.1"/>
    <property type="molecule type" value="Genomic_DNA"/>
</dbReference>
<feature type="chain" id="PRO_5034134948" description="DUF7735 domain-containing protein" evidence="2">
    <location>
        <begin position="19"/>
        <end position="192"/>
    </location>
</feature>
<evidence type="ECO:0000256" key="2">
    <source>
        <dbReference type="SAM" id="SignalP"/>
    </source>
</evidence>
<evidence type="ECO:0000313" key="5">
    <source>
        <dbReference type="Proteomes" id="UP000616885"/>
    </source>
</evidence>
<feature type="domain" description="DUF7735" evidence="3">
    <location>
        <begin position="34"/>
        <end position="130"/>
    </location>
</feature>
<protein>
    <recommendedName>
        <fullName evidence="3">DUF7735 domain-containing protein</fullName>
    </recommendedName>
</protein>
<comment type="caution">
    <text evidence="4">The sequence shown here is derived from an EMBL/GenBank/DDBJ whole genome shotgun (WGS) entry which is preliminary data.</text>
</comment>
<evidence type="ECO:0000313" key="4">
    <source>
        <dbReference type="EMBL" id="KAF9756483.1"/>
    </source>
</evidence>
<proteinExistence type="predicted"/>
<accession>A0A8H7NIS1</accession>
<dbReference type="AlphaFoldDB" id="A0A8H7NIS1"/>
<name>A0A8H7NIS1_BIOOC</name>